<dbReference type="InterPro" id="IPR012340">
    <property type="entry name" value="NA-bd_OB-fold"/>
</dbReference>
<dbReference type="InterPro" id="IPR027417">
    <property type="entry name" value="P-loop_NTPase"/>
</dbReference>
<evidence type="ECO:0000259" key="16">
    <source>
        <dbReference type="PROSITE" id="PS51192"/>
    </source>
</evidence>
<feature type="domain" description="Helicase ATP-binding" evidence="16">
    <location>
        <begin position="276"/>
        <end position="437"/>
    </location>
</feature>
<evidence type="ECO:0000256" key="8">
    <source>
        <dbReference type="ARBA" id="ARBA00023125"/>
    </source>
</evidence>
<dbReference type="Pfam" id="PF19833">
    <property type="entry name" value="RecG_dom3_C"/>
    <property type="match status" value="1"/>
</dbReference>
<dbReference type="SUPFAM" id="SSF52540">
    <property type="entry name" value="P-loop containing nucleoside triphosphate hydrolases"/>
    <property type="match status" value="2"/>
</dbReference>
<evidence type="ECO:0000256" key="5">
    <source>
        <dbReference type="ARBA" id="ARBA00022801"/>
    </source>
</evidence>
<proteinExistence type="inferred from homology"/>
<dbReference type="PROSITE" id="PS51194">
    <property type="entry name" value="HELICASE_CTER"/>
    <property type="match status" value="1"/>
</dbReference>
<keyword evidence="5 15" id="KW-0378">Hydrolase</keyword>
<keyword evidence="6 15" id="KW-0347">Helicase</keyword>
<dbReference type="EMBL" id="JAJNDC010000006">
    <property type="protein sequence ID" value="MCW9714459.1"/>
    <property type="molecule type" value="Genomic_DNA"/>
</dbReference>
<dbReference type="Pfam" id="PF00271">
    <property type="entry name" value="Helicase_C"/>
    <property type="match status" value="1"/>
</dbReference>
<evidence type="ECO:0000256" key="9">
    <source>
        <dbReference type="ARBA" id="ARBA00023172"/>
    </source>
</evidence>
<dbReference type="NCBIfam" id="NF008165">
    <property type="entry name" value="PRK10917.1-3"/>
    <property type="match status" value="1"/>
</dbReference>
<gene>
    <name evidence="18" type="primary">recG</name>
    <name evidence="18" type="ORF">LQ318_16250</name>
</gene>
<dbReference type="CDD" id="cd04488">
    <property type="entry name" value="RecG_wedge_OBF"/>
    <property type="match status" value="1"/>
</dbReference>
<evidence type="ECO:0000256" key="10">
    <source>
        <dbReference type="ARBA" id="ARBA00023204"/>
    </source>
</evidence>
<dbReference type="InterPro" id="IPR001650">
    <property type="entry name" value="Helicase_C-like"/>
</dbReference>
<dbReference type="InterPro" id="IPR047112">
    <property type="entry name" value="RecG/Mfd"/>
</dbReference>
<evidence type="ECO:0000313" key="19">
    <source>
        <dbReference type="Proteomes" id="UP001207337"/>
    </source>
</evidence>
<dbReference type="NCBIfam" id="TIGR00643">
    <property type="entry name" value="recG"/>
    <property type="match status" value="1"/>
</dbReference>
<dbReference type="GO" id="GO:0003678">
    <property type="term" value="F:DNA helicase activity"/>
    <property type="evidence" value="ECO:0007669"/>
    <property type="project" value="UniProtKB-EC"/>
</dbReference>
<evidence type="ECO:0000256" key="15">
    <source>
        <dbReference type="RuleBase" id="RU363016"/>
    </source>
</evidence>
<keyword evidence="8" id="KW-0238">DNA-binding</keyword>
<dbReference type="PROSITE" id="PS51192">
    <property type="entry name" value="HELICASE_ATP_BIND_1"/>
    <property type="match status" value="1"/>
</dbReference>
<dbReference type="SMART" id="SM00490">
    <property type="entry name" value="HELICc"/>
    <property type="match status" value="1"/>
</dbReference>
<comment type="catalytic activity">
    <reaction evidence="14 15">
        <text>ATP + H2O = ADP + phosphate + H(+)</text>
        <dbReference type="Rhea" id="RHEA:13065"/>
        <dbReference type="ChEBI" id="CHEBI:15377"/>
        <dbReference type="ChEBI" id="CHEBI:15378"/>
        <dbReference type="ChEBI" id="CHEBI:30616"/>
        <dbReference type="ChEBI" id="CHEBI:43474"/>
        <dbReference type="ChEBI" id="CHEBI:456216"/>
        <dbReference type="EC" id="5.6.2.4"/>
    </reaction>
</comment>
<dbReference type="Gene3D" id="2.40.50.140">
    <property type="entry name" value="Nucleic acid-binding proteins"/>
    <property type="match status" value="1"/>
</dbReference>
<dbReference type="SMART" id="SM00487">
    <property type="entry name" value="DEXDc"/>
    <property type="match status" value="1"/>
</dbReference>
<dbReference type="NCBIfam" id="NF008168">
    <property type="entry name" value="PRK10917.2-2"/>
    <property type="match status" value="1"/>
</dbReference>
<protein>
    <recommendedName>
        <fullName evidence="2 15">ATP-dependent DNA helicase RecG</fullName>
        <ecNumber evidence="13 15">5.6.2.4</ecNumber>
    </recommendedName>
</protein>
<dbReference type="SUPFAM" id="SSF50249">
    <property type="entry name" value="Nucleic acid-binding proteins"/>
    <property type="match status" value="1"/>
</dbReference>
<comment type="catalytic activity">
    <reaction evidence="12 15">
        <text>Couples ATP hydrolysis with the unwinding of duplex DNA by translocating in the 3'-5' direction.</text>
        <dbReference type="EC" id="5.6.2.4"/>
    </reaction>
</comment>
<reference evidence="18 19" key="1">
    <citation type="submission" date="2021-11" db="EMBL/GenBank/DDBJ databases">
        <title>Aliifidinibius sp. nov., a new bacterium isolated from saline soil.</title>
        <authorList>
            <person name="Galisteo C."/>
            <person name="De La Haba R."/>
            <person name="Sanchez-Porro C."/>
            <person name="Ventosa A."/>
        </authorList>
    </citation>
    <scope>NUCLEOTIDE SEQUENCE [LARGE SCALE GENOMIC DNA]</scope>
    <source>
        <strain evidence="18 19">KACC 190600</strain>
    </source>
</reference>
<comment type="caution">
    <text evidence="18">The sequence shown here is derived from an EMBL/GenBank/DDBJ whole genome shotgun (WGS) entry which is preliminary data.</text>
</comment>
<evidence type="ECO:0000259" key="17">
    <source>
        <dbReference type="PROSITE" id="PS51194"/>
    </source>
</evidence>
<dbReference type="Proteomes" id="UP001207337">
    <property type="component" value="Unassembled WGS sequence"/>
</dbReference>
<keyword evidence="9 15" id="KW-0233">DNA recombination</keyword>
<keyword evidence="19" id="KW-1185">Reference proteome</keyword>
<dbReference type="InterPro" id="IPR011545">
    <property type="entry name" value="DEAD/DEAH_box_helicase_dom"/>
</dbReference>
<comment type="function">
    <text evidence="15">Plays a critical role in recombination and DNA repair. Helps process Holliday junction intermediates to mature products by catalyzing branch migration. Has replication fork regression activity, unwinds stalled or blocked replication forks to make a HJ that can be resolved. Has a DNA unwinding activity characteristic of a DNA helicase with 3'-5' polarity.</text>
</comment>
<evidence type="ECO:0000256" key="4">
    <source>
        <dbReference type="ARBA" id="ARBA00022763"/>
    </source>
</evidence>
<dbReference type="PANTHER" id="PTHR47964">
    <property type="entry name" value="ATP-DEPENDENT DNA HELICASE HOMOLOG RECG, CHLOROPLASTIC"/>
    <property type="match status" value="1"/>
</dbReference>
<dbReference type="Gene3D" id="3.40.50.300">
    <property type="entry name" value="P-loop containing nucleotide triphosphate hydrolases"/>
    <property type="match status" value="2"/>
</dbReference>
<keyword evidence="11" id="KW-0413">Isomerase</keyword>
<sequence>MNLSDLPKLGNKRIKALSESGIDTILDLMNFLPRRYLDKTTVLPIRQVSGNGEQVTVVGRIKKIQQSGYGRKKRLEIIIQDDTASLKGVWFKGGYYIKKQFSEGEVVAFFGKAKQYGRYLSMAHPEVDKLDDKSDISDLKKIVPIYPSNNAFSKHRITNKLIHSWQKQILQKEKPPEFLPPYILSEYDLPKRHLAYRMMHFPQSKSEYKKAFIRFKFEELFLFELSVAKTKHEVIEQHQGPVFNNLGNYTKQFFNKNLPFELTEGQKSALSDIKKDVRSGKQMNRLVQGDVGSGKTIVAIGAILMALDNDFQAAFMAPTEILAEQHFRTLSSFLDPLDINIRLLVGNQKPTLRTDILTDIEGGNCDIAVGTHAIIQEEVNFYRLGLAVIDEQHRFGVKQRAEILTKGSHPHVLVMSATPIPRSLAMTLYSDLDISVIKGLPGGRKPVKTAVRPQKKQADIYRFVEEELAAGGQAYVVYPLVEESEKMDLKDATAGFEKLKKRFSDFEVGLLHGQMKSEEKDAIMQKFIENKIQLLVSTTVIEVGVDVPNASIMIVEHAERFGLSQLHQLRGRIGRGKRQSYCILIHGQKVSKEGQFRLRKMAQTNDGFEIAEADLKLRGPGDFLGTKQSGMPEFRVADIVEDQWILEQTKSAAWEIMDKDPHFEEPPHQELKKVFLPYFKERSKFYGMG</sequence>
<evidence type="ECO:0000256" key="7">
    <source>
        <dbReference type="ARBA" id="ARBA00022840"/>
    </source>
</evidence>
<evidence type="ECO:0000256" key="2">
    <source>
        <dbReference type="ARBA" id="ARBA00017846"/>
    </source>
</evidence>
<evidence type="ECO:0000256" key="14">
    <source>
        <dbReference type="ARBA" id="ARBA00048988"/>
    </source>
</evidence>
<evidence type="ECO:0000256" key="11">
    <source>
        <dbReference type="ARBA" id="ARBA00023235"/>
    </source>
</evidence>
<dbReference type="RefSeq" id="WP_265791760.1">
    <property type="nucleotide sequence ID" value="NZ_BAABRS010000006.1"/>
</dbReference>
<dbReference type="CDD" id="cd18811">
    <property type="entry name" value="SF2_C_RecG"/>
    <property type="match status" value="1"/>
</dbReference>
<dbReference type="PANTHER" id="PTHR47964:SF1">
    <property type="entry name" value="ATP-DEPENDENT DNA HELICASE HOMOLOG RECG, CHLOROPLASTIC"/>
    <property type="match status" value="1"/>
</dbReference>
<keyword evidence="7 15" id="KW-0067">ATP-binding</keyword>
<evidence type="ECO:0000256" key="13">
    <source>
        <dbReference type="ARBA" id="ARBA00034808"/>
    </source>
</evidence>
<organism evidence="18 19">
    <name type="scientific">Fodinibius salicampi</name>
    <dbReference type="NCBI Taxonomy" id="1920655"/>
    <lineage>
        <taxon>Bacteria</taxon>
        <taxon>Pseudomonadati</taxon>
        <taxon>Balneolota</taxon>
        <taxon>Balneolia</taxon>
        <taxon>Balneolales</taxon>
        <taxon>Balneolaceae</taxon>
        <taxon>Fodinibius</taxon>
    </lineage>
</organism>
<accession>A0ABT3Q2W7</accession>
<feature type="domain" description="Helicase C-terminal" evidence="17">
    <location>
        <begin position="456"/>
        <end position="621"/>
    </location>
</feature>
<name>A0ABT3Q2W7_9BACT</name>
<keyword evidence="4 15" id="KW-0227">DNA damage</keyword>
<dbReference type="CDD" id="cd17992">
    <property type="entry name" value="DEXHc_RecG"/>
    <property type="match status" value="1"/>
</dbReference>
<evidence type="ECO:0000256" key="12">
    <source>
        <dbReference type="ARBA" id="ARBA00034617"/>
    </source>
</evidence>
<comment type="similarity">
    <text evidence="1 15">Belongs to the helicase family. RecG subfamily.</text>
</comment>
<dbReference type="InterPro" id="IPR045562">
    <property type="entry name" value="RecG_dom3_C"/>
</dbReference>
<evidence type="ECO:0000256" key="3">
    <source>
        <dbReference type="ARBA" id="ARBA00022741"/>
    </source>
</evidence>
<dbReference type="InterPro" id="IPR004609">
    <property type="entry name" value="ATP-dep_DNA_helicase_RecG"/>
</dbReference>
<dbReference type="Pfam" id="PF17191">
    <property type="entry name" value="RecG_wedge"/>
    <property type="match status" value="1"/>
</dbReference>
<dbReference type="EC" id="5.6.2.4" evidence="13 15"/>
<evidence type="ECO:0000313" key="18">
    <source>
        <dbReference type="EMBL" id="MCW9714459.1"/>
    </source>
</evidence>
<dbReference type="InterPro" id="IPR014001">
    <property type="entry name" value="Helicase_ATP-bd"/>
</dbReference>
<dbReference type="InterPro" id="IPR033454">
    <property type="entry name" value="RecG_wedge"/>
</dbReference>
<evidence type="ECO:0000256" key="6">
    <source>
        <dbReference type="ARBA" id="ARBA00022806"/>
    </source>
</evidence>
<evidence type="ECO:0000256" key="1">
    <source>
        <dbReference type="ARBA" id="ARBA00007504"/>
    </source>
</evidence>
<keyword evidence="10 15" id="KW-0234">DNA repair</keyword>
<dbReference type="GO" id="GO:0016787">
    <property type="term" value="F:hydrolase activity"/>
    <property type="evidence" value="ECO:0007669"/>
    <property type="project" value="UniProtKB-KW"/>
</dbReference>
<dbReference type="Pfam" id="PF00270">
    <property type="entry name" value="DEAD"/>
    <property type="match status" value="1"/>
</dbReference>
<keyword evidence="3 15" id="KW-0547">Nucleotide-binding</keyword>